<dbReference type="PANTHER" id="PTHR45641">
    <property type="entry name" value="TETRATRICOPEPTIDE REPEAT PROTEIN (AFU_ORTHOLOGUE AFUA_6G03870)"/>
    <property type="match status" value="1"/>
</dbReference>
<dbReference type="Proteomes" id="UP001295740">
    <property type="component" value="Unassembled WGS sequence"/>
</dbReference>
<name>A0AAI8YJL2_9PEZI</name>
<dbReference type="InterPro" id="IPR011990">
    <property type="entry name" value="TPR-like_helical_dom_sf"/>
</dbReference>
<dbReference type="EMBL" id="CAUWAG010000010">
    <property type="protein sequence ID" value="CAJ2507276.1"/>
    <property type="molecule type" value="Genomic_DNA"/>
</dbReference>
<organism evidence="4 5">
    <name type="scientific">Anthostomella pinea</name>
    <dbReference type="NCBI Taxonomy" id="933095"/>
    <lineage>
        <taxon>Eukaryota</taxon>
        <taxon>Fungi</taxon>
        <taxon>Dikarya</taxon>
        <taxon>Ascomycota</taxon>
        <taxon>Pezizomycotina</taxon>
        <taxon>Sordariomycetes</taxon>
        <taxon>Xylariomycetidae</taxon>
        <taxon>Xylariales</taxon>
        <taxon>Xylariaceae</taxon>
        <taxon>Anthostomella</taxon>
    </lineage>
</organism>
<gene>
    <name evidence="4" type="ORF">KHLLAP_LOCUS7744</name>
</gene>
<dbReference type="PANTHER" id="PTHR45641:SF19">
    <property type="entry name" value="NEPHROCYSTIN-3"/>
    <property type="match status" value="1"/>
</dbReference>
<evidence type="ECO:0000313" key="4">
    <source>
        <dbReference type="EMBL" id="CAJ2507276.1"/>
    </source>
</evidence>
<feature type="domain" description="DUF7779" evidence="3">
    <location>
        <begin position="2"/>
        <end position="77"/>
    </location>
</feature>
<sequence length="358" mass="40828">MMIFFDPDSVDEEILLEGSRTDLGIDPNFEFLLDEMGFGDAEQPLLQAALINKTIEQPILSVHRLIQSAAIRRLPESDRPKFFDTAVQLLSWGLPYTWSKDVGHQINAWKKCEKCLPHIDHLSRLFKRHSVRSPNLQQYAELLLRCSWYLYEHETYDIARGLLDSAVNTFEDTSTLAYASAIDLAGLIDLDLCHPERALMPFQKALEIRRSQLGPDDPFIAFSLNNPVLAYTELNSLGEAYSIHQQAIDIRLHAKSDRIGNSYSNMASLLLRMRKPDEAEEMLGRCPFLKDFTDETFLNTGNPRFSGDMVLLSRIQLQQGRADDAMRLASKALAFRQKVLGKRLRTHDSLYDVACILH</sequence>
<dbReference type="Pfam" id="PF25000">
    <property type="entry name" value="DUF7779"/>
    <property type="match status" value="1"/>
</dbReference>
<dbReference type="AlphaFoldDB" id="A0AAI8YJL2"/>
<dbReference type="Pfam" id="PF13374">
    <property type="entry name" value="TPR_10"/>
    <property type="match status" value="1"/>
</dbReference>
<dbReference type="InterPro" id="IPR056681">
    <property type="entry name" value="DUF7779"/>
</dbReference>
<comment type="caution">
    <text evidence="4">The sequence shown here is derived from an EMBL/GenBank/DDBJ whole genome shotgun (WGS) entry which is preliminary data.</text>
</comment>
<keyword evidence="1" id="KW-0677">Repeat</keyword>
<evidence type="ECO:0000256" key="2">
    <source>
        <dbReference type="ARBA" id="ARBA00022803"/>
    </source>
</evidence>
<keyword evidence="2" id="KW-0802">TPR repeat</keyword>
<dbReference type="Gene3D" id="1.25.40.10">
    <property type="entry name" value="Tetratricopeptide repeat domain"/>
    <property type="match status" value="1"/>
</dbReference>
<proteinExistence type="predicted"/>
<reference evidence="4" key="1">
    <citation type="submission" date="2023-10" db="EMBL/GenBank/DDBJ databases">
        <authorList>
            <person name="Hackl T."/>
        </authorList>
    </citation>
    <scope>NUCLEOTIDE SEQUENCE</scope>
</reference>
<accession>A0AAI8YJL2</accession>
<protein>
    <submittedName>
        <fullName evidence="4">Uu.00g084620.m01.CDS01</fullName>
    </submittedName>
</protein>
<evidence type="ECO:0000256" key="1">
    <source>
        <dbReference type="ARBA" id="ARBA00022737"/>
    </source>
</evidence>
<keyword evidence="5" id="KW-1185">Reference proteome</keyword>
<dbReference type="SUPFAM" id="SSF48452">
    <property type="entry name" value="TPR-like"/>
    <property type="match status" value="1"/>
</dbReference>
<evidence type="ECO:0000259" key="3">
    <source>
        <dbReference type="Pfam" id="PF25000"/>
    </source>
</evidence>
<evidence type="ECO:0000313" key="5">
    <source>
        <dbReference type="Proteomes" id="UP001295740"/>
    </source>
</evidence>